<name>A0A370LBB5_9HYPH</name>
<dbReference type="OrthoDB" id="280156at2"/>
<evidence type="ECO:0000313" key="2">
    <source>
        <dbReference type="Proteomes" id="UP000255207"/>
    </source>
</evidence>
<dbReference type="RefSeq" id="WP_114827295.1">
    <property type="nucleotide sequence ID" value="NZ_QQTO01000019.1"/>
</dbReference>
<sequence length="160" mass="17616">MTEPTLIELAIFADYFQFYVQDEAANEDFGEKWTDESVERQLAVAEFSAAIGTARNMTVPVVLSVHAEAPAEDFAEWDMVNECSISVRSDTLIIAGCTDHLPNAPRVPIAPGTYRVRVSYSGLDSLSEDGVEGDDFYRLQLWPAPLAEIAVRKARTVAAD</sequence>
<gene>
    <name evidence="1" type="ORF">DWE98_00950</name>
</gene>
<organism evidence="1 2">
    <name type="scientific">Bosea caraganae</name>
    <dbReference type="NCBI Taxonomy" id="2763117"/>
    <lineage>
        <taxon>Bacteria</taxon>
        <taxon>Pseudomonadati</taxon>
        <taxon>Pseudomonadota</taxon>
        <taxon>Alphaproteobacteria</taxon>
        <taxon>Hyphomicrobiales</taxon>
        <taxon>Boseaceae</taxon>
        <taxon>Bosea</taxon>
    </lineage>
</organism>
<dbReference type="Gene3D" id="2.60.34.30">
    <property type="entry name" value="Competence, DNA-entry nuclease inhibitor, ComJ"/>
    <property type="match status" value="1"/>
</dbReference>
<proteinExistence type="predicted"/>
<dbReference type="Proteomes" id="UP000255207">
    <property type="component" value="Unassembled WGS sequence"/>
</dbReference>
<accession>A0A370LBB5</accession>
<comment type="caution">
    <text evidence="1">The sequence shown here is derived from an EMBL/GenBank/DDBJ whole genome shotgun (WGS) entry which is preliminary data.</text>
</comment>
<evidence type="ECO:0000313" key="1">
    <source>
        <dbReference type="EMBL" id="RDJ29178.1"/>
    </source>
</evidence>
<dbReference type="EMBL" id="QQTP01000001">
    <property type="protein sequence ID" value="RDJ29178.1"/>
    <property type="molecule type" value="Genomic_DNA"/>
</dbReference>
<reference evidence="2" key="1">
    <citation type="submission" date="2018-07" db="EMBL/GenBank/DDBJ databases">
        <authorList>
            <person name="Safronova V.I."/>
            <person name="Chirak E.R."/>
            <person name="Sazanova A.L."/>
        </authorList>
    </citation>
    <scope>NUCLEOTIDE SEQUENCE [LARGE SCALE GENOMIC DNA]</scope>
    <source>
        <strain evidence="2">RCAM04685</strain>
    </source>
</reference>
<keyword evidence="2" id="KW-1185">Reference proteome</keyword>
<protein>
    <submittedName>
        <fullName evidence="1">Uncharacterized protein</fullName>
    </submittedName>
</protein>
<dbReference type="InterPro" id="IPR038691">
    <property type="entry name" value="ComJ_sf"/>
</dbReference>
<dbReference type="AlphaFoldDB" id="A0A370LBB5"/>